<accession>A0A6A6VSZ6</accession>
<dbReference type="InterPro" id="IPR011659">
    <property type="entry name" value="WD40"/>
</dbReference>
<evidence type="ECO:0000256" key="6">
    <source>
        <dbReference type="ARBA" id="ARBA00022801"/>
    </source>
</evidence>
<keyword evidence="3" id="KW-0964">Secreted</keyword>
<evidence type="ECO:0000256" key="7">
    <source>
        <dbReference type="ARBA" id="ARBA00022825"/>
    </source>
</evidence>
<keyword evidence="6 13" id="KW-0378">Hydrolase</keyword>
<proteinExistence type="inferred from homology"/>
<keyword evidence="7" id="KW-0720">Serine protease</keyword>
<dbReference type="PANTHER" id="PTHR42776:SF11">
    <property type="entry name" value="DIPEPTIDYL-PEPTIDASE 5-RELATED"/>
    <property type="match status" value="1"/>
</dbReference>
<evidence type="ECO:0000256" key="10">
    <source>
        <dbReference type="SAM" id="MobiDB-lite"/>
    </source>
</evidence>
<dbReference type="Pfam" id="PF07676">
    <property type="entry name" value="PD40"/>
    <property type="match status" value="1"/>
</dbReference>
<dbReference type="EMBL" id="ML996591">
    <property type="protein sequence ID" value="KAF2752906.1"/>
    <property type="molecule type" value="Genomic_DNA"/>
</dbReference>
<protein>
    <recommendedName>
        <fullName evidence="9">Dipeptidyl-peptidase V</fullName>
    </recommendedName>
</protein>
<dbReference type="InterPro" id="IPR011042">
    <property type="entry name" value="6-blade_b-propeller_TolB-like"/>
</dbReference>
<keyword evidence="4" id="KW-0645">Protease</keyword>
<feature type="signal peptide" evidence="11">
    <location>
        <begin position="1"/>
        <end position="22"/>
    </location>
</feature>
<dbReference type="GO" id="GO:0006508">
    <property type="term" value="P:proteolysis"/>
    <property type="evidence" value="ECO:0007669"/>
    <property type="project" value="UniProtKB-KW"/>
</dbReference>
<evidence type="ECO:0000256" key="9">
    <source>
        <dbReference type="ARBA" id="ARBA00032829"/>
    </source>
</evidence>
<dbReference type="Gene3D" id="2.120.10.30">
    <property type="entry name" value="TolB, C-terminal domain"/>
    <property type="match status" value="1"/>
</dbReference>
<dbReference type="Gene3D" id="3.40.50.1820">
    <property type="entry name" value="alpha/beta hydrolase"/>
    <property type="match status" value="1"/>
</dbReference>
<dbReference type="OrthoDB" id="416344at2759"/>
<feature type="chain" id="PRO_5025548116" description="Dipeptidyl-peptidase V" evidence="11">
    <location>
        <begin position="23"/>
        <end position="720"/>
    </location>
</feature>
<dbReference type="InterPro" id="IPR029058">
    <property type="entry name" value="AB_hydrolase_fold"/>
</dbReference>
<dbReference type="SUPFAM" id="SSF53474">
    <property type="entry name" value="alpha/beta-Hydrolases"/>
    <property type="match status" value="1"/>
</dbReference>
<evidence type="ECO:0000256" key="2">
    <source>
        <dbReference type="ARBA" id="ARBA00010040"/>
    </source>
</evidence>
<comment type="subcellular location">
    <subcellularLocation>
        <location evidence="1">Secreted</location>
    </subcellularLocation>
</comment>
<comment type="similarity">
    <text evidence="2">Belongs to the peptidase S9C family.</text>
</comment>
<dbReference type="AlphaFoldDB" id="A0A6A6VSZ6"/>
<dbReference type="Pfam" id="PF00326">
    <property type="entry name" value="Peptidase_S9"/>
    <property type="match status" value="1"/>
</dbReference>
<dbReference type="GeneID" id="54486017"/>
<evidence type="ECO:0000256" key="5">
    <source>
        <dbReference type="ARBA" id="ARBA00022729"/>
    </source>
</evidence>
<evidence type="ECO:0000256" key="8">
    <source>
        <dbReference type="ARBA" id="ARBA00023180"/>
    </source>
</evidence>
<dbReference type="GO" id="GO:0004252">
    <property type="term" value="F:serine-type endopeptidase activity"/>
    <property type="evidence" value="ECO:0007669"/>
    <property type="project" value="TreeGrafter"/>
</dbReference>
<gene>
    <name evidence="13" type="ORF">EJ05DRAFT_480926</name>
</gene>
<sequence>MMSPPTKVISALVAALLPFARAITPELMLAAPRRSAATVNPTAQLAVFTSTTYDWAEHEPSTTWNLLHVATGNISELPWGSEVSEVLWIGPTDTSVIYINRTNDEVSGGISIWSADIGAEIIAPSSFITSLAAPFSGFKARQTENGDINWIASSLAYANNGSAYNSELATEPYSTARYYDSIYIRHWDAYISHERYAVFAGTLGNSNGTWAQKGDVRNLISALEYNVTRPETPVQPFGDSGDFDLSPDGTSVVFLTKAPHLPKANYTASYIYQVPFDGSSAPKAINGPGSPAPETAKGASSSPRFSPDGRYVAYGQQDGISYESDRIKLYLADLNSGEIKNLAPDWDLSVGLLKWGPDGQHLYVGADYIAATKLFIIPVNSDASFIPKNVTGSRKTSITDFDVLPNGNALVSSNAVWTSRNFYTVTPESHIEILFAANDVDPGLTGLHPEDFEEFWYPGSQGDLQHSVLIKPTNFSADEKYPLVFYIHGGPQGYTGNTWSTRWNLRTWADQGYVLIGPNPTGSTSFGQKLTDNITNEWGSYPYEDLINAYNYAKDNYDYIDFDNAIGAGASYGGFMTNWIQGHDFGRKFKALVTHDGTACGECKYQTDEIWFINHDNNGTWLNAMQNYNKFDPLDHAANFSTPHFIVHSDLDYRLPVGDGIALFNVLQEKGVPSRFLNFPNENHWVQDRENSLVWHTEIYNWINYWTGKVDSLSDTPIKS</sequence>
<name>A0A6A6VSZ6_9PEZI</name>
<evidence type="ECO:0000256" key="3">
    <source>
        <dbReference type="ARBA" id="ARBA00022525"/>
    </source>
</evidence>
<evidence type="ECO:0000256" key="1">
    <source>
        <dbReference type="ARBA" id="ARBA00004613"/>
    </source>
</evidence>
<evidence type="ECO:0000259" key="12">
    <source>
        <dbReference type="Pfam" id="PF00326"/>
    </source>
</evidence>
<keyword evidence="5 11" id="KW-0732">Signal</keyword>
<dbReference type="SUPFAM" id="SSF82171">
    <property type="entry name" value="DPP6 N-terminal domain-like"/>
    <property type="match status" value="1"/>
</dbReference>
<reference evidence="13" key="1">
    <citation type="journal article" date="2020" name="Stud. Mycol.">
        <title>101 Dothideomycetes genomes: a test case for predicting lifestyles and emergence of pathogens.</title>
        <authorList>
            <person name="Haridas S."/>
            <person name="Albert R."/>
            <person name="Binder M."/>
            <person name="Bloem J."/>
            <person name="Labutti K."/>
            <person name="Salamov A."/>
            <person name="Andreopoulos B."/>
            <person name="Baker S."/>
            <person name="Barry K."/>
            <person name="Bills G."/>
            <person name="Bluhm B."/>
            <person name="Cannon C."/>
            <person name="Castanera R."/>
            <person name="Culley D."/>
            <person name="Daum C."/>
            <person name="Ezra D."/>
            <person name="Gonzalez J."/>
            <person name="Henrissat B."/>
            <person name="Kuo A."/>
            <person name="Liang C."/>
            <person name="Lipzen A."/>
            <person name="Lutzoni F."/>
            <person name="Magnuson J."/>
            <person name="Mondo S."/>
            <person name="Nolan M."/>
            <person name="Ohm R."/>
            <person name="Pangilinan J."/>
            <person name="Park H.-J."/>
            <person name="Ramirez L."/>
            <person name="Alfaro M."/>
            <person name="Sun H."/>
            <person name="Tritt A."/>
            <person name="Yoshinaga Y."/>
            <person name="Zwiers L.-H."/>
            <person name="Turgeon B."/>
            <person name="Goodwin S."/>
            <person name="Spatafora J."/>
            <person name="Crous P."/>
            <person name="Grigoriev I."/>
        </authorList>
    </citation>
    <scope>NUCLEOTIDE SEQUENCE</scope>
    <source>
        <strain evidence="13">CBS 121739</strain>
    </source>
</reference>
<feature type="region of interest" description="Disordered" evidence="10">
    <location>
        <begin position="282"/>
        <end position="308"/>
    </location>
</feature>
<dbReference type="InterPro" id="IPR001375">
    <property type="entry name" value="Peptidase_S9_cat"/>
</dbReference>
<evidence type="ECO:0000256" key="4">
    <source>
        <dbReference type="ARBA" id="ARBA00022670"/>
    </source>
</evidence>
<evidence type="ECO:0000313" key="13">
    <source>
        <dbReference type="EMBL" id="KAF2752906.1"/>
    </source>
</evidence>
<evidence type="ECO:0000256" key="11">
    <source>
        <dbReference type="SAM" id="SignalP"/>
    </source>
</evidence>
<feature type="domain" description="Peptidase S9 prolyl oligopeptidase catalytic" evidence="12">
    <location>
        <begin position="499"/>
        <end position="709"/>
    </location>
</feature>
<dbReference type="Proteomes" id="UP000799437">
    <property type="component" value="Unassembled WGS sequence"/>
</dbReference>
<dbReference type="FunFam" id="3.40.50.1820:FF:000028">
    <property type="entry name" value="S9 family peptidase"/>
    <property type="match status" value="1"/>
</dbReference>
<keyword evidence="14" id="KW-1185">Reference proteome</keyword>
<dbReference type="GO" id="GO:0005576">
    <property type="term" value="C:extracellular region"/>
    <property type="evidence" value="ECO:0007669"/>
    <property type="project" value="UniProtKB-SubCell"/>
</dbReference>
<dbReference type="PANTHER" id="PTHR42776">
    <property type="entry name" value="SERINE PEPTIDASE S9 FAMILY MEMBER"/>
    <property type="match status" value="1"/>
</dbReference>
<keyword evidence="8" id="KW-0325">Glycoprotein</keyword>
<organism evidence="13 14">
    <name type="scientific">Pseudovirgaria hyperparasitica</name>
    <dbReference type="NCBI Taxonomy" id="470096"/>
    <lineage>
        <taxon>Eukaryota</taxon>
        <taxon>Fungi</taxon>
        <taxon>Dikarya</taxon>
        <taxon>Ascomycota</taxon>
        <taxon>Pezizomycotina</taxon>
        <taxon>Dothideomycetes</taxon>
        <taxon>Dothideomycetes incertae sedis</taxon>
        <taxon>Acrospermales</taxon>
        <taxon>Acrospermaceae</taxon>
        <taxon>Pseudovirgaria</taxon>
    </lineage>
</organism>
<evidence type="ECO:0000313" key="14">
    <source>
        <dbReference type="Proteomes" id="UP000799437"/>
    </source>
</evidence>
<dbReference type="RefSeq" id="XP_033595357.1">
    <property type="nucleotide sequence ID" value="XM_033744963.1"/>
</dbReference>